<accession>A0A1X0ZSI9</accession>
<dbReference type="InterPro" id="IPR036388">
    <property type="entry name" value="WH-like_DNA-bd_sf"/>
</dbReference>
<dbReference type="RefSeq" id="WP_084858093.1">
    <property type="nucleotide sequence ID" value="NZ_NBWC01000028.1"/>
</dbReference>
<dbReference type="InterPro" id="IPR014284">
    <property type="entry name" value="RNA_pol_sigma-70_dom"/>
</dbReference>
<dbReference type="NCBIfam" id="TIGR02937">
    <property type="entry name" value="sigma70-ECF"/>
    <property type="match status" value="1"/>
</dbReference>
<reference evidence="7 8" key="1">
    <citation type="submission" date="2017-04" db="EMBL/GenBank/DDBJ databases">
        <title>Presence of VIM-2 positive Pseudomonas species in chickens and their surrounding environment.</title>
        <authorList>
            <person name="Zhang R."/>
        </authorList>
    </citation>
    <scope>NUCLEOTIDE SEQUENCE [LARGE SCALE GENOMIC DNA]</scope>
    <source>
        <strain evidence="7 8">DZ-C18</strain>
    </source>
</reference>
<dbReference type="AlphaFoldDB" id="A0A1X0ZSI9"/>
<name>A0A1X0ZSI9_PSEPU</name>
<keyword evidence="3" id="KW-0731">Sigma factor</keyword>
<dbReference type="SUPFAM" id="SSF88946">
    <property type="entry name" value="Sigma2 domain of RNA polymerase sigma factors"/>
    <property type="match status" value="1"/>
</dbReference>
<dbReference type="PANTHER" id="PTHR43133:SF63">
    <property type="entry name" value="RNA POLYMERASE SIGMA FACTOR FECI-RELATED"/>
    <property type="match status" value="1"/>
</dbReference>
<dbReference type="GO" id="GO:0016987">
    <property type="term" value="F:sigma factor activity"/>
    <property type="evidence" value="ECO:0007669"/>
    <property type="project" value="UniProtKB-KW"/>
</dbReference>
<dbReference type="InterPro" id="IPR013325">
    <property type="entry name" value="RNA_pol_sigma_r2"/>
</dbReference>
<evidence type="ECO:0000256" key="4">
    <source>
        <dbReference type="ARBA" id="ARBA00023163"/>
    </source>
</evidence>
<dbReference type="EMBL" id="NBWC01000028">
    <property type="protein sequence ID" value="ORL62657.1"/>
    <property type="molecule type" value="Genomic_DNA"/>
</dbReference>
<dbReference type="SUPFAM" id="SSF88659">
    <property type="entry name" value="Sigma3 and sigma4 domains of RNA polymerase sigma factors"/>
    <property type="match status" value="1"/>
</dbReference>
<evidence type="ECO:0000256" key="1">
    <source>
        <dbReference type="ARBA" id="ARBA00010641"/>
    </source>
</evidence>
<keyword evidence="4" id="KW-0804">Transcription</keyword>
<dbReference type="Gene3D" id="1.10.10.10">
    <property type="entry name" value="Winged helix-like DNA-binding domain superfamily/Winged helix DNA-binding domain"/>
    <property type="match status" value="1"/>
</dbReference>
<dbReference type="Pfam" id="PF08281">
    <property type="entry name" value="Sigma70_r4_2"/>
    <property type="match status" value="1"/>
</dbReference>
<dbReference type="Gene3D" id="1.10.1740.10">
    <property type="match status" value="1"/>
</dbReference>
<gene>
    <name evidence="7" type="ORF">B7H17_17970</name>
</gene>
<sequence length="174" mass="19743">MSLDPAKPTLLSTLIRHYDELVDHVRRRFGDRTTARDVVHDVCVQLLERNDKEDVRTPLALLRKISHDTAINRYRSERRRAVWVEAVAELPEVACTAATPVGRHEAEHEFQQLVDAIAALPPRCQAVFVMHKIHEIPQAEVATRLGISIKTVEKHLRLGMAACRARLGRGEVRP</sequence>
<organism evidence="7 8">
    <name type="scientific">Pseudomonas putida</name>
    <name type="common">Arthrobacter siderocapsulatus</name>
    <dbReference type="NCBI Taxonomy" id="303"/>
    <lineage>
        <taxon>Bacteria</taxon>
        <taxon>Pseudomonadati</taxon>
        <taxon>Pseudomonadota</taxon>
        <taxon>Gammaproteobacteria</taxon>
        <taxon>Pseudomonadales</taxon>
        <taxon>Pseudomonadaceae</taxon>
        <taxon>Pseudomonas</taxon>
    </lineage>
</organism>
<feature type="domain" description="RNA polymerase sigma factor 70 region 4 type 2" evidence="6">
    <location>
        <begin position="111"/>
        <end position="163"/>
    </location>
</feature>
<protein>
    <submittedName>
        <fullName evidence="7">RNA polymerase subunit sigma-70</fullName>
    </submittedName>
</protein>
<dbReference type="InterPro" id="IPR013249">
    <property type="entry name" value="RNA_pol_sigma70_r4_t2"/>
</dbReference>
<dbReference type="InterPro" id="IPR039425">
    <property type="entry name" value="RNA_pol_sigma-70-like"/>
</dbReference>
<evidence type="ECO:0000256" key="3">
    <source>
        <dbReference type="ARBA" id="ARBA00023082"/>
    </source>
</evidence>
<feature type="domain" description="RNA polymerase sigma-70 region 2" evidence="5">
    <location>
        <begin position="16"/>
        <end position="80"/>
    </location>
</feature>
<dbReference type="GO" id="GO:0006352">
    <property type="term" value="P:DNA-templated transcription initiation"/>
    <property type="evidence" value="ECO:0007669"/>
    <property type="project" value="InterPro"/>
</dbReference>
<dbReference type="InterPro" id="IPR007627">
    <property type="entry name" value="RNA_pol_sigma70_r2"/>
</dbReference>
<keyword evidence="2" id="KW-0805">Transcription regulation</keyword>
<evidence type="ECO:0000259" key="6">
    <source>
        <dbReference type="Pfam" id="PF08281"/>
    </source>
</evidence>
<dbReference type="OrthoDB" id="9794372at2"/>
<dbReference type="Pfam" id="PF04542">
    <property type="entry name" value="Sigma70_r2"/>
    <property type="match status" value="1"/>
</dbReference>
<comment type="caution">
    <text evidence="7">The sequence shown here is derived from an EMBL/GenBank/DDBJ whole genome shotgun (WGS) entry which is preliminary data.</text>
</comment>
<comment type="similarity">
    <text evidence="1">Belongs to the sigma-70 factor family. ECF subfamily.</text>
</comment>
<evidence type="ECO:0000256" key="2">
    <source>
        <dbReference type="ARBA" id="ARBA00023015"/>
    </source>
</evidence>
<dbReference type="GO" id="GO:0003677">
    <property type="term" value="F:DNA binding"/>
    <property type="evidence" value="ECO:0007669"/>
    <property type="project" value="InterPro"/>
</dbReference>
<evidence type="ECO:0000259" key="5">
    <source>
        <dbReference type="Pfam" id="PF04542"/>
    </source>
</evidence>
<proteinExistence type="inferred from homology"/>
<evidence type="ECO:0000313" key="8">
    <source>
        <dbReference type="Proteomes" id="UP000193675"/>
    </source>
</evidence>
<dbReference type="InterPro" id="IPR013324">
    <property type="entry name" value="RNA_pol_sigma_r3/r4-like"/>
</dbReference>
<dbReference type="Proteomes" id="UP000193675">
    <property type="component" value="Unassembled WGS sequence"/>
</dbReference>
<dbReference type="PANTHER" id="PTHR43133">
    <property type="entry name" value="RNA POLYMERASE ECF-TYPE SIGMA FACTO"/>
    <property type="match status" value="1"/>
</dbReference>
<evidence type="ECO:0000313" key="7">
    <source>
        <dbReference type="EMBL" id="ORL62657.1"/>
    </source>
</evidence>